<evidence type="ECO:0000313" key="3">
    <source>
        <dbReference type="EMBL" id="RAU21947.1"/>
    </source>
</evidence>
<dbReference type="OrthoDB" id="9790710at2"/>
<feature type="domain" description="Glycosyl transferase family 1" evidence="1">
    <location>
        <begin position="177"/>
        <end position="345"/>
    </location>
</feature>
<name>A0A364NYF3_9PROT</name>
<dbReference type="Gene3D" id="3.40.50.2000">
    <property type="entry name" value="Glycogen Phosphorylase B"/>
    <property type="match status" value="2"/>
</dbReference>
<proteinExistence type="predicted"/>
<evidence type="ECO:0000259" key="2">
    <source>
        <dbReference type="Pfam" id="PF13439"/>
    </source>
</evidence>
<dbReference type="RefSeq" id="WP_112144813.1">
    <property type="nucleotide sequence ID" value="NZ_PGTO01000007.1"/>
</dbReference>
<dbReference type="InterPro" id="IPR028098">
    <property type="entry name" value="Glyco_trans_4-like_N"/>
</dbReference>
<dbReference type="SUPFAM" id="SSF53756">
    <property type="entry name" value="UDP-Glycosyltransferase/glycogen phosphorylase"/>
    <property type="match status" value="1"/>
</dbReference>
<sequence length="383" mass="42565">MRILHTIPGRNWGGMEHRTIEQVRWLKGHGHAVWLASPANGESYRRAESLGLPVIDFDFDRPWRPSTIRALRKLVIERAIEVIDSHVTRDAKAAAACLDLCAVVRSRHVNQPLKPTLVRRAQWRMGADHIITVAECTRQHLMEIGLADPKRSVSIGGWADERFFELPDPVATRVRLRTELRLGEDLYVWVCVGMIRPDKGQDHLLAALALLRDKGLEPTLVVVGSATDECADYEAGLYRQVEQLGLDGRVVFTGYRDDVSELMQMGDAVVIPSLTEAQPRVAVQAFAVGKPVVASNVGGVPEIVFDGETGRLVPPAQPSALCEAMAQVMTDAETTARIAANARKMAEQTMRFDHRMAQTLETYRTAMTHARKRAFPRFKGNGP</sequence>
<accession>A0A364NYF3</accession>
<dbReference type="Pfam" id="PF13439">
    <property type="entry name" value="Glyco_transf_4"/>
    <property type="match status" value="1"/>
</dbReference>
<feature type="domain" description="Glycosyltransferase subfamily 4-like N-terminal" evidence="2">
    <location>
        <begin position="12"/>
        <end position="148"/>
    </location>
</feature>
<protein>
    <submittedName>
        <fullName evidence="3">Glycosyl transferase</fullName>
    </submittedName>
</protein>
<keyword evidence="3" id="KW-0808">Transferase</keyword>
<evidence type="ECO:0000259" key="1">
    <source>
        <dbReference type="Pfam" id="PF00534"/>
    </source>
</evidence>
<gene>
    <name evidence="3" type="ORF">CU669_11275</name>
</gene>
<reference evidence="3 4" key="1">
    <citation type="submission" date="2017-11" db="EMBL/GenBank/DDBJ databases">
        <title>Draft genome sequence of magnetotactic bacterium Magnetospirillum kuznetsovii LBB-42.</title>
        <authorList>
            <person name="Grouzdev D.S."/>
            <person name="Rysina M.S."/>
            <person name="Baslerov R.V."/>
            <person name="Koziaeva V."/>
        </authorList>
    </citation>
    <scope>NUCLEOTIDE SEQUENCE [LARGE SCALE GENOMIC DNA]</scope>
    <source>
        <strain evidence="3 4">LBB-42</strain>
    </source>
</reference>
<evidence type="ECO:0000313" key="4">
    <source>
        <dbReference type="Proteomes" id="UP000251075"/>
    </source>
</evidence>
<dbReference type="EMBL" id="PGTO01000007">
    <property type="protein sequence ID" value="RAU21947.1"/>
    <property type="molecule type" value="Genomic_DNA"/>
</dbReference>
<dbReference type="AlphaFoldDB" id="A0A364NYF3"/>
<dbReference type="CDD" id="cd03801">
    <property type="entry name" value="GT4_PimA-like"/>
    <property type="match status" value="1"/>
</dbReference>
<dbReference type="Pfam" id="PF00534">
    <property type="entry name" value="Glycos_transf_1"/>
    <property type="match status" value="1"/>
</dbReference>
<dbReference type="InterPro" id="IPR001296">
    <property type="entry name" value="Glyco_trans_1"/>
</dbReference>
<comment type="caution">
    <text evidence="3">The sequence shown here is derived from an EMBL/GenBank/DDBJ whole genome shotgun (WGS) entry which is preliminary data.</text>
</comment>
<organism evidence="3 4">
    <name type="scientific">Paramagnetospirillum kuznetsovii</name>
    <dbReference type="NCBI Taxonomy" id="2053833"/>
    <lineage>
        <taxon>Bacteria</taxon>
        <taxon>Pseudomonadati</taxon>
        <taxon>Pseudomonadota</taxon>
        <taxon>Alphaproteobacteria</taxon>
        <taxon>Rhodospirillales</taxon>
        <taxon>Magnetospirillaceae</taxon>
        <taxon>Paramagnetospirillum</taxon>
    </lineage>
</organism>
<dbReference type="GO" id="GO:0016757">
    <property type="term" value="F:glycosyltransferase activity"/>
    <property type="evidence" value="ECO:0007669"/>
    <property type="project" value="InterPro"/>
</dbReference>
<keyword evidence="4" id="KW-1185">Reference proteome</keyword>
<dbReference type="Proteomes" id="UP000251075">
    <property type="component" value="Unassembled WGS sequence"/>
</dbReference>
<dbReference type="PANTHER" id="PTHR12526">
    <property type="entry name" value="GLYCOSYLTRANSFERASE"/>
    <property type="match status" value="1"/>
</dbReference>